<keyword evidence="11" id="KW-1133">Transmembrane helix</keyword>
<dbReference type="SUPFAM" id="SSF55874">
    <property type="entry name" value="ATPase domain of HSP90 chaperone/DNA topoisomerase II/histidine kinase"/>
    <property type="match status" value="1"/>
</dbReference>
<accession>A0A9X1L963</accession>
<feature type="domain" description="Histidine kinase" evidence="12">
    <location>
        <begin position="541"/>
        <end position="624"/>
    </location>
</feature>
<proteinExistence type="predicted"/>
<dbReference type="Gene3D" id="1.20.5.1930">
    <property type="match status" value="1"/>
</dbReference>
<dbReference type="RefSeq" id="WP_226696957.1">
    <property type="nucleotide sequence ID" value="NZ_JAJAPX010000007.1"/>
</dbReference>
<keyword evidence="14" id="KW-1185">Reference proteome</keyword>
<dbReference type="InterPro" id="IPR011712">
    <property type="entry name" value="Sig_transdc_His_kin_sub3_dim/P"/>
</dbReference>
<dbReference type="InterPro" id="IPR019734">
    <property type="entry name" value="TPR_rpt"/>
</dbReference>
<dbReference type="PANTHER" id="PTHR24421:SF10">
    <property type="entry name" value="NITRATE_NITRITE SENSOR PROTEIN NARQ"/>
    <property type="match status" value="1"/>
</dbReference>
<evidence type="ECO:0000256" key="5">
    <source>
        <dbReference type="ARBA" id="ARBA00022741"/>
    </source>
</evidence>
<dbReference type="AlphaFoldDB" id="A0A9X1L963"/>
<feature type="repeat" description="TPR" evidence="9">
    <location>
        <begin position="218"/>
        <end position="251"/>
    </location>
</feature>
<dbReference type="InterPro" id="IPR005467">
    <property type="entry name" value="His_kinase_dom"/>
</dbReference>
<dbReference type="GO" id="GO:0046983">
    <property type="term" value="F:protein dimerization activity"/>
    <property type="evidence" value="ECO:0007669"/>
    <property type="project" value="InterPro"/>
</dbReference>
<reference evidence="13" key="1">
    <citation type="submission" date="2021-10" db="EMBL/GenBank/DDBJ databases">
        <title>Tamlana sargassums sp. nov., and Tamlana laminarinivorans sp. nov., two new bacteria isolated from the brown alga.</title>
        <authorList>
            <person name="Li J."/>
        </authorList>
    </citation>
    <scope>NUCLEOTIDE SEQUENCE</scope>
    <source>
        <strain evidence="13">62-3</strain>
    </source>
</reference>
<dbReference type="Gene3D" id="3.30.565.10">
    <property type="entry name" value="Histidine kinase-like ATPase, C-terminal domain"/>
    <property type="match status" value="1"/>
</dbReference>
<feature type="repeat" description="TPR" evidence="9">
    <location>
        <begin position="178"/>
        <end position="211"/>
    </location>
</feature>
<keyword evidence="8" id="KW-0902">Two-component regulatory system</keyword>
<feature type="repeat" description="TPR" evidence="9">
    <location>
        <begin position="98"/>
        <end position="131"/>
    </location>
</feature>
<dbReference type="CDD" id="cd16917">
    <property type="entry name" value="HATPase_UhpB-NarQ-NarX-like"/>
    <property type="match status" value="1"/>
</dbReference>
<evidence type="ECO:0000256" key="11">
    <source>
        <dbReference type="SAM" id="Phobius"/>
    </source>
</evidence>
<keyword evidence="3" id="KW-0597">Phosphoprotein</keyword>
<gene>
    <name evidence="13" type="ORF">LG651_15185</name>
</gene>
<evidence type="ECO:0000256" key="4">
    <source>
        <dbReference type="ARBA" id="ARBA00022679"/>
    </source>
</evidence>
<evidence type="ECO:0000256" key="3">
    <source>
        <dbReference type="ARBA" id="ARBA00022553"/>
    </source>
</evidence>
<evidence type="ECO:0000256" key="2">
    <source>
        <dbReference type="ARBA" id="ARBA00012438"/>
    </source>
</evidence>
<dbReference type="GO" id="GO:0005524">
    <property type="term" value="F:ATP binding"/>
    <property type="evidence" value="ECO:0007669"/>
    <property type="project" value="UniProtKB-KW"/>
</dbReference>
<evidence type="ECO:0000256" key="9">
    <source>
        <dbReference type="PROSITE-ProRule" id="PRU00339"/>
    </source>
</evidence>
<organism evidence="13 14">
    <name type="scientific">Neotamlana sargassicola</name>
    <dbReference type="NCBI Taxonomy" id="2883125"/>
    <lineage>
        <taxon>Bacteria</taxon>
        <taxon>Pseudomonadati</taxon>
        <taxon>Bacteroidota</taxon>
        <taxon>Flavobacteriia</taxon>
        <taxon>Flavobacteriales</taxon>
        <taxon>Flavobacteriaceae</taxon>
        <taxon>Neotamlana</taxon>
    </lineage>
</organism>
<keyword evidence="5" id="KW-0547">Nucleotide-binding</keyword>
<dbReference type="EMBL" id="JAJAPX010000007">
    <property type="protein sequence ID" value="MCB4809598.1"/>
    <property type="molecule type" value="Genomic_DNA"/>
</dbReference>
<feature type="coiled-coil region" evidence="10">
    <location>
        <begin position="333"/>
        <end position="367"/>
    </location>
</feature>
<protein>
    <recommendedName>
        <fullName evidence="2">histidine kinase</fullName>
        <ecNumber evidence="2">2.7.13.3</ecNumber>
    </recommendedName>
</protein>
<keyword evidence="6 13" id="KW-0418">Kinase</keyword>
<dbReference type="Gene3D" id="1.25.40.10">
    <property type="entry name" value="Tetratricopeptide repeat domain"/>
    <property type="match status" value="3"/>
</dbReference>
<dbReference type="Pfam" id="PF13424">
    <property type="entry name" value="TPR_12"/>
    <property type="match status" value="2"/>
</dbReference>
<keyword evidence="10" id="KW-0175">Coiled coil</keyword>
<evidence type="ECO:0000256" key="8">
    <source>
        <dbReference type="ARBA" id="ARBA00023012"/>
    </source>
</evidence>
<dbReference type="Pfam" id="PF02518">
    <property type="entry name" value="HATPase_c"/>
    <property type="match status" value="1"/>
</dbReference>
<keyword evidence="11" id="KW-0472">Membrane</keyword>
<dbReference type="Proteomes" id="UP001139286">
    <property type="component" value="Unassembled WGS sequence"/>
</dbReference>
<keyword evidence="11" id="KW-0812">Transmembrane</keyword>
<comment type="catalytic activity">
    <reaction evidence="1">
        <text>ATP + protein L-histidine = ADP + protein N-phospho-L-histidine.</text>
        <dbReference type="EC" id="2.7.13.3"/>
    </reaction>
</comment>
<evidence type="ECO:0000259" key="12">
    <source>
        <dbReference type="PROSITE" id="PS50109"/>
    </source>
</evidence>
<feature type="transmembrane region" description="Helical" evidence="11">
    <location>
        <begin position="377"/>
        <end position="395"/>
    </location>
</feature>
<dbReference type="PROSITE" id="PS50109">
    <property type="entry name" value="HIS_KIN"/>
    <property type="match status" value="1"/>
</dbReference>
<dbReference type="Pfam" id="PF07730">
    <property type="entry name" value="HisKA_3"/>
    <property type="match status" value="1"/>
</dbReference>
<dbReference type="PROSITE" id="PS50005">
    <property type="entry name" value="TPR"/>
    <property type="match status" value="4"/>
</dbReference>
<evidence type="ECO:0000256" key="7">
    <source>
        <dbReference type="ARBA" id="ARBA00022840"/>
    </source>
</evidence>
<dbReference type="InterPro" id="IPR011990">
    <property type="entry name" value="TPR-like_helical_dom_sf"/>
</dbReference>
<evidence type="ECO:0000256" key="6">
    <source>
        <dbReference type="ARBA" id="ARBA00022777"/>
    </source>
</evidence>
<dbReference type="SUPFAM" id="SSF48452">
    <property type="entry name" value="TPR-like"/>
    <property type="match status" value="3"/>
</dbReference>
<comment type="caution">
    <text evidence="13">The sequence shown here is derived from an EMBL/GenBank/DDBJ whole genome shotgun (WGS) entry which is preliminary data.</text>
</comment>
<dbReference type="GO" id="GO:0016020">
    <property type="term" value="C:membrane"/>
    <property type="evidence" value="ECO:0007669"/>
    <property type="project" value="InterPro"/>
</dbReference>
<dbReference type="EC" id="2.7.13.3" evidence="2"/>
<keyword evidence="7" id="KW-0067">ATP-binding</keyword>
<evidence type="ECO:0000256" key="1">
    <source>
        <dbReference type="ARBA" id="ARBA00000085"/>
    </source>
</evidence>
<name>A0A9X1L963_9FLAO</name>
<evidence type="ECO:0000313" key="13">
    <source>
        <dbReference type="EMBL" id="MCB4809598.1"/>
    </source>
</evidence>
<dbReference type="GO" id="GO:0000155">
    <property type="term" value="F:phosphorelay sensor kinase activity"/>
    <property type="evidence" value="ECO:0007669"/>
    <property type="project" value="InterPro"/>
</dbReference>
<dbReference type="SMART" id="SM00028">
    <property type="entry name" value="TPR"/>
    <property type="match status" value="5"/>
</dbReference>
<sequence length="624" mass="71017">MKYKLIFILFVLFYAMSFSQVTTRKLNDSAMIIYKESPNKAIELLEEALTILQTKNDIVETARTNNNLGIIYRDLGKFEEAKALSEQAIKVHDSIIQASAFNNIGACNRSLGMYEAALDNYLKALKIYEAKNYLEDQATVNNNIGMVYSYLGVNNKAVEFHTKAKNVFEKLNNKKGIANVYNNIAIIYANDGDLKKALSYFKYSLNIEEELKSKKGVAESLNNVGAVFYYMEEIDSALAYFRKSLKFEKLIGNESGLGASYNNIAQVLIENKKVASTKMYIDSAYYYATKSKTSVDIETALLNYSEFYEVKNDLGNSLKYFKEHSKFKDSILNVETTSKIAELEIEYETEKKEKEILAQRADLAEKELNINQKNTQIIGLVILALVLSALGYLLYNQQKLKNTQLKKEGELREALVKIETQNKLQDQRLRISRDLHDNIGAQLTFIISSIDNLQYGFNLKNEKLTNKLSSISGFTKETIYELRDTIWAMNKSEILWEDLQVRISNFIDKADSSAHAIKFKFVIEDTLEKELKFTSVKGMNIYRIIQEAINNAIKYAEASEVLVAINKENNLVNIKVEDNGKGFNISEVEQGNGLNNMKKRADEIKADFKIISEENKGTTIILNV</sequence>
<dbReference type="PANTHER" id="PTHR24421">
    <property type="entry name" value="NITRATE/NITRITE SENSOR PROTEIN NARX-RELATED"/>
    <property type="match status" value="1"/>
</dbReference>
<feature type="repeat" description="TPR" evidence="9">
    <location>
        <begin position="62"/>
        <end position="95"/>
    </location>
</feature>
<keyword evidence="4" id="KW-0808">Transferase</keyword>
<evidence type="ECO:0000256" key="10">
    <source>
        <dbReference type="SAM" id="Coils"/>
    </source>
</evidence>
<evidence type="ECO:0000313" key="14">
    <source>
        <dbReference type="Proteomes" id="UP001139286"/>
    </source>
</evidence>
<dbReference type="InterPro" id="IPR036890">
    <property type="entry name" value="HATPase_C_sf"/>
</dbReference>
<keyword evidence="9" id="KW-0802">TPR repeat</keyword>
<dbReference type="InterPro" id="IPR050482">
    <property type="entry name" value="Sensor_HK_TwoCompSys"/>
</dbReference>
<dbReference type="InterPro" id="IPR003594">
    <property type="entry name" value="HATPase_dom"/>
</dbReference>